<dbReference type="Proteomes" id="UP000295238">
    <property type="component" value="Unassembled WGS sequence"/>
</dbReference>
<dbReference type="EMBL" id="SMTL01000003">
    <property type="protein sequence ID" value="TDK35097.1"/>
    <property type="molecule type" value="Genomic_DNA"/>
</dbReference>
<comment type="caution">
    <text evidence="2">The sequence shown here is derived from an EMBL/GenBank/DDBJ whole genome shotgun (WGS) entry which is preliminary data.</text>
</comment>
<accession>A0A4R5UGW6</accession>
<evidence type="ECO:0000256" key="1">
    <source>
        <dbReference type="SAM" id="MobiDB-lite"/>
    </source>
</evidence>
<evidence type="ECO:0000313" key="2">
    <source>
        <dbReference type="EMBL" id="TDK35097.1"/>
    </source>
</evidence>
<sequence>MMMRPRNRQSMLRLFFAGALFAGAGPALGSDDLEPYKMMRSLQFIQDAVVLGDHSAGEMQRFLLKTLDQRLRSAGPETFRDTRNVDAAFIFTMSGGNPQTLEYLASRDIEGEFDTRLSRVLRRYLQGQGISALPAFEELVKEYGDTAVGPYLALVVGNVSAGTEPQKALEYFDKVRLLAPGTNLEEAALRRSLVIALQVSDFTRAMDLSGKYVRRFLYSPYASQFVDMFVQLVVDGDGKIQQSQWTDVVATMDDERAQEFYLRVARRALLAGKKDLARDAASFADQRAVGPAKADDVVGQLYGHLAEISTSKVTDAAKSLSQIPDAALSDRDRNLRDAAKNIAEQILMPPAAAVPLAVSKPVDEKTEPSAAPRAQPVSAGVQQVADRTSDFQSYVDNSRSKLKQIDDLLEEEAQ</sequence>
<name>A0A4R5UGW6_9HYPH</name>
<dbReference type="OrthoDB" id="9812933at2"/>
<dbReference type="RefSeq" id="WP_133316520.1">
    <property type="nucleotide sequence ID" value="NZ_SMTL01000003.1"/>
</dbReference>
<reference evidence="2 3" key="1">
    <citation type="submission" date="2019-03" db="EMBL/GenBank/DDBJ databases">
        <title>Rhizobium sp. nov., an bacterium isolated from biocrust in Mu Us Desert.</title>
        <authorList>
            <person name="Lixiong L."/>
        </authorList>
    </citation>
    <scope>NUCLEOTIDE SEQUENCE [LARGE SCALE GENOMIC DNA]</scope>
    <source>
        <strain evidence="2 3">SPY-1</strain>
    </source>
</reference>
<dbReference type="AlphaFoldDB" id="A0A4R5UGW6"/>
<evidence type="ECO:0000313" key="3">
    <source>
        <dbReference type="Proteomes" id="UP000295238"/>
    </source>
</evidence>
<keyword evidence="3" id="KW-1185">Reference proteome</keyword>
<feature type="region of interest" description="Disordered" evidence="1">
    <location>
        <begin position="361"/>
        <end position="392"/>
    </location>
</feature>
<gene>
    <name evidence="2" type="ORF">E2F50_12570</name>
</gene>
<organism evidence="2 3">
    <name type="scientific">Rhizobium deserti</name>
    <dbReference type="NCBI Taxonomy" id="2547961"/>
    <lineage>
        <taxon>Bacteria</taxon>
        <taxon>Pseudomonadati</taxon>
        <taxon>Pseudomonadota</taxon>
        <taxon>Alphaproteobacteria</taxon>
        <taxon>Hyphomicrobiales</taxon>
        <taxon>Rhizobiaceae</taxon>
        <taxon>Rhizobium/Agrobacterium group</taxon>
        <taxon>Rhizobium</taxon>
    </lineage>
</organism>
<proteinExistence type="predicted"/>
<protein>
    <submittedName>
        <fullName evidence="2">Chemotaxis protein</fullName>
    </submittedName>
</protein>